<reference evidence="2" key="1">
    <citation type="journal article" date="2023" name="G3 (Bethesda)">
        <title>Whole genome assembly and annotation of the endangered Caribbean coral Acropora cervicornis.</title>
        <authorList>
            <person name="Selwyn J.D."/>
            <person name="Vollmer S.V."/>
        </authorList>
    </citation>
    <scope>NUCLEOTIDE SEQUENCE</scope>
    <source>
        <strain evidence="2">K2</strain>
    </source>
</reference>
<feature type="compositionally biased region" description="Polar residues" evidence="1">
    <location>
        <begin position="1"/>
        <end position="18"/>
    </location>
</feature>
<evidence type="ECO:0000313" key="3">
    <source>
        <dbReference type="Proteomes" id="UP001249851"/>
    </source>
</evidence>
<sequence>MRLPSSFFNRPVQFQSTPKFGPKRNHNLDPENAVEVKKKKSLNKSKPKEQNLKLKSSCQVENMAKFRNEPKKEQQSSRSTKKGRKPSPN</sequence>
<organism evidence="2 3">
    <name type="scientific">Acropora cervicornis</name>
    <name type="common">Staghorn coral</name>
    <dbReference type="NCBI Taxonomy" id="6130"/>
    <lineage>
        <taxon>Eukaryota</taxon>
        <taxon>Metazoa</taxon>
        <taxon>Cnidaria</taxon>
        <taxon>Anthozoa</taxon>
        <taxon>Hexacorallia</taxon>
        <taxon>Scleractinia</taxon>
        <taxon>Astrocoeniina</taxon>
        <taxon>Acroporidae</taxon>
        <taxon>Acropora</taxon>
    </lineage>
</organism>
<feature type="compositionally biased region" description="Basic and acidic residues" evidence="1">
    <location>
        <begin position="64"/>
        <end position="75"/>
    </location>
</feature>
<dbReference type="EMBL" id="JARQWQ010000107">
    <property type="protein sequence ID" value="KAK2550725.1"/>
    <property type="molecule type" value="Genomic_DNA"/>
</dbReference>
<protein>
    <submittedName>
        <fullName evidence="2">Uncharacterized protein</fullName>
    </submittedName>
</protein>
<keyword evidence="3" id="KW-1185">Reference proteome</keyword>
<feature type="region of interest" description="Disordered" evidence="1">
    <location>
        <begin position="1"/>
        <end position="89"/>
    </location>
</feature>
<dbReference type="Proteomes" id="UP001249851">
    <property type="component" value="Unassembled WGS sequence"/>
</dbReference>
<feature type="compositionally biased region" description="Basic residues" evidence="1">
    <location>
        <begin position="79"/>
        <end position="89"/>
    </location>
</feature>
<name>A0AAD9PX60_ACRCE</name>
<proteinExistence type="predicted"/>
<dbReference type="AlphaFoldDB" id="A0AAD9PX60"/>
<evidence type="ECO:0000313" key="2">
    <source>
        <dbReference type="EMBL" id="KAK2550725.1"/>
    </source>
</evidence>
<reference evidence="2" key="2">
    <citation type="journal article" date="2023" name="Science">
        <title>Genomic signatures of disease resistance in endangered staghorn corals.</title>
        <authorList>
            <person name="Vollmer S.V."/>
            <person name="Selwyn J.D."/>
            <person name="Despard B.A."/>
            <person name="Roesel C.L."/>
        </authorList>
    </citation>
    <scope>NUCLEOTIDE SEQUENCE</scope>
    <source>
        <strain evidence="2">K2</strain>
    </source>
</reference>
<gene>
    <name evidence="2" type="ORF">P5673_028610</name>
</gene>
<comment type="caution">
    <text evidence="2">The sequence shown here is derived from an EMBL/GenBank/DDBJ whole genome shotgun (WGS) entry which is preliminary data.</text>
</comment>
<evidence type="ECO:0000256" key="1">
    <source>
        <dbReference type="SAM" id="MobiDB-lite"/>
    </source>
</evidence>
<accession>A0AAD9PX60</accession>